<feature type="region of interest" description="Disordered" evidence="2">
    <location>
        <begin position="290"/>
        <end position="323"/>
    </location>
</feature>
<evidence type="ECO:0000256" key="2">
    <source>
        <dbReference type="SAM" id="MobiDB-lite"/>
    </source>
</evidence>
<reference evidence="3 4" key="1">
    <citation type="submission" date="2016-01" db="EMBL/GenBank/DDBJ databases">
        <title>Amycolatopsis coloradensis genome sequencing and assembly.</title>
        <authorList>
            <person name="Mayilraj S."/>
        </authorList>
    </citation>
    <scope>NUCLEOTIDE SEQUENCE [LARGE SCALE GENOMIC DNA]</scope>
    <source>
        <strain evidence="3 4">DSM 44225</strain>
    </source>
</reference>
<dbReference type="STRING" id="76021.BS329_04205"/>
<sequence>MVAPEKTAPQAPSAKSPQFAGAVRGYDKRQVDERLAELSTELKQTSRNRDEAVATAGELTKALGHAQKELDETKAALVRMSASPSGAGAMAERVRMMMQLAEEEIADLKAAAEADAKSTRAEADRYAHETQRASDKAAKDAQAEREKLAADAKAEIERLNSEAAQKRKELDMESVRTRAAADKKAEEASAARRAEAKKASADKIAEADRISAAKRSEAERLSAEKIAKSEKSSAEDIAAKQEQAAEALTDAKTQQAEAQQARKLALELRSKVAERLSATDVAVQEAIKLLAPAPETPAVAAAPKAAEASDKPAPAKTNGPRPS</sequence>
<evidence type="ECO:0008006" key="5">
    <source>
        <dbReference type="Google" id="ProtNLM"/>
    </source>
</evidence>
<accession>A0A1R0L090</accession>
<proteinExistence type="predicted"/>
<organism evidence="3 4">
    <name type="scientific">Amycolatopsis coloradensis</name>
    <dbReference type="NCBI Taxonomy" id="76021"/>
    <lineage>
        <taxon>Bacteria</taxon>
        <taxon>Bacillati</taxon>
        <taxon>Actinomycetota</taxon>
        <taxon>Actinomycetes</taxon>
        <taxon>Pseudonocardiales</taxon>
        <taxon>Pseudonocardiaceae</taxon>
        <taxon>Amycolatopsis</taxon>
    </lineage>
</organism>
<feature type="region of interest" description="Disordered" evidence="2">
    <location>
        <begin position="1"/>
        <end position="26"/>
    </location>
</feature>
<keyword evidence="1" id="KW-0175">Coiled coil</keyword>
<evidence type="ECO:0000313" key="3">
    <source>
        <dbReference type="EMBL" id="OLZ55226.1"/>
    </source>
</evidence>
<dbReference type="EMBL" id="MQUQ01000003">
    <property type="protein sequence ID" value="OLZ55226.1"/>
    <property type="molecule type" value="Genomic_DNA"/>
</dbReference>
<dbReference type="Proteomes" id="UP000187486">
    <property type="component" value="Unassembled WGS sequence"/>
</dbReference>
<comment type="caution">
    <text evidence="3">The sequence shown here is derived from an EMBL/GenBank/DDBJ whole genome shotgun (WGS) entry which is preliminary data.</text>
</comment>
<feature type="region of interest" description="Disordered" evidence="2">
    <location>
        <begin position="112"/>
        <end position="258"/>
    </location>
</feature>
<dbReference type="OrthoDB" id="3579450at2"/>
<keyword evidence="4" id="KW-1185">Reference proteome</keyword>
<gene>
    <name evidence="3" type="ORF">BS329_04205</name>
</gene>
<feature type="coiled-coil region" evidence="1">
    <location>
        <begin position="28"/>
        <end position="55"/>
    </location>
</feature>
<feature type="compositionally biased region" description="Low complexity" evidence="2">
    <location>
        <begin position="291"/>
        <end position="316"/>
    </location>
</feature>
<dbReference type="AlphaFoldDB" id="A0A1R0L090"/>
<evidence type="ECO:0000256" key="1">
    <source>
        <dbReference type="SAM" id="Coils"/>
    </source>
</evidence>
<feature type="compositionally biased region" description="Basic and acidic residues" evidence="2">
    <location>
        <begin position="112"/>
        <end position="239"/>
    </location>
</feature>
<protein>
    <recommendedName>
        <fullName evidence="5">Cell division protein DivIVA</fullName>
    </recommendedName>
</protein>
<evidence type="ECO:0000313" key="4">
    <source>
        <dbReference type="Proteomes" id="UP000187486"/>
    </source>
</evidence>
<dbReference type="RefSeq" id="WP_076155828.1">
    <property type="nucleotide sequence ID" value="NZ_JBEZVB010000041.1"/>
</dbReference>
<name>A0A1R0L090_9PSEU</name>